<gene>
    <name evidence="11" type="ORF">M747DRAFT_359908</name>
</gene>
<sequence>MLLRTAAPPYFGLGAHCEDAEDLSLYCLRNYHSLQVGDELNEGRYRLVHKLGHGGYSTIWLARDMRKPGYVAMKAIIAFAGGDREEPGLLRYPRASSERPGGDIVRPLLDDFWVAGPDGRHRCLVAPPARMSLFDAKESSEIGLFQPKVAQLIIAQFICGVAFLHSKNIVHGDIHLENILVEFPKAIDTLPDTEHMHNEIIRNTWDVRFNYSIQEPRAEAGFETMTVQGKSAFEEIMWPVLKSEPEERATAEPLMQSEWMKGWGLPALEQSLKITRPEVEDKEGGS</sequence>
<dbReference type="InterPro" id="IPR011009">
    <property type="entry name" value="Kinase-like_dom_sf"/>
</dbReference>
<dbReference type="SUPFAM" id="SSF56112">
    <property type="entry name" value="Protein kinase-like (PK-like)"/>
    <property type="match status" value="1"/>
</dbReference>
<feature type="domain" description="Protein kinase" evidence="10">
    <location>
        <begin position="45"/>
        <end position="286"/>
    </location>
</feature>
<protein>
    <recommendedName>
        <fullName evidence="1">non-specific serine/threonine protein kinase</fullName>
        <ecNumber evidence="1">2.7.11.1</ecNumber>
    </recommendedName>
</protein>
<keyword evidence="3" id="KW-0808">Transferase</keyword>
<evidence type="ECO:0000256" key="4">
    <source>
        <dbReference type="ARBA" id="ARBA00022741"/>
    </source>
</evidence>
<dbReference type="GO" id="GO:0004674">
    <property type="term" value="F:protein serine/threonine kinase activity"/>
    <property type="evidence" value="ECO:0007669"/>
    <property type="project" value="UniProtKB-KW"/>
</dbReference>
<dbReference type="GO" id="GO:0005737">
    <property type="term" value="C:cytoplasm"/>
    <property type="evidence" value="ECO:0007669"/>
    <property type="project" value="TreeGrafter"/>
</dbReference>
<dbReference type="SMART" id="SM00220">
    <property type="entry name" value="S_TKc"/>
    <property type="match status" value="1"/>
</dbReference>
<evidence type="ECO:0000256" key="8">
    <source>
        <dbReference type="ARBA" id="ARBA00048679"/>
    </source>
</evidence>
<dbReference type="GO" id="GO:0000245">
    <property type="term" value="P:spliceosomal complex assembly"/>
    <property type="evidence" value="ECO:0007669"/>
    <property type="project" value="TreeGrafter"/>
</dbReference>
<dbReference type="Proteomes" id="UP000253845">
    <property type="component" value="Unassembled WGS sequence"/>
</dbReference>
<evidence type="ECO:0000313" key="12">
    <source>
        <dbReference type="Proteomes" id="UP000253845"/>
    </source>
</evidence>
<dbReference type="AlphaFoldDB" id="A0A370BNM0"/>
<dbReference type="InterPro" id="IPR017441">
    <property type="entry name" value="Protein_kinase_ATP_BS"/>
</dbReference>
<name>A0A370BNM0_ASPNG</name>
<evidence type="ECO:0000256" key="9">
    <source>
        <dbReference type="PROSITE-ProRule" id="PRU10141"/>
    </source>
</evidence>
<evidence type="ECO:0000256" key="2">
    <source>
        <dbReference type="ARBA" id="ARBA00022527"/>
    </source>
</evidence>
<accession>A0A370BNM0</accession>
<dbReference type="PROSITE" id="PS50011">
    <property type="entry name" value="PROTEIN_KINASE_DOM"/>
    <property type="match status" value="1"/>
</dbReference>
<reference evidence="11 12" key="1">
    <citation type="submission" date="2018-07" db="EMBL/GenBank/DDBJ databases">
        <title>Section-level genome sequencing of Aspergillus section Nigri to investigate inter- and intra-species variation.</title>
        <authorList>
            <consortium name="DOE Joint Genome Institute"/>
            <person name="Vesth T.C."/>
            <person name="Nybo J.L."/>
            <person name="Theobald S."/>
            <person name="Frisvad J.C."/>
            <person name="Larsen T.O."/>
            <person name="Nielsen K.F."/>
            <person name="Hoof J.B."/>
            <person name="Brandl J."/>
            <person name="Salamov A."/>
            <person name="Riley R."/>
            <person name="Gladden J.M."/>
            <person name="Phatale P."/>
            <person name="Nielsen M.T."/>
            <person name="Lyhne E.K."/>
            <person name="Kogle M.E."/>
            <person name="Strasser K."/>
            <person name="McDonnell E."/>
            <person name="Barry K."/>
            <person name="Clum A."/>
            <person name="Chen C."/>
            <person name="Nolan M."/>
            <person name="Sandor L."/>
            <person name="Kuo A."/>
            <person name="Lipzen A."/>
            <person name="Hainaut M."/>
            <person name="Drula E."/>
            <person name="Tsang A."/>
            <person name="Magnuson J.K."/>
            <person name="Henrissat B."/>
            <person name="Wiebenga A."/>
            <person name="Simmons B.A."/>
            <person name="Makela M.R."/>
            <person name="De vries R.P."/>
            <person name="Grigoriev I.V."/>
            <person name="Mortensen U.H."/>
            <person name="Baker S.E."/>
            <person name="Andersen M.R."/>
        </authorList>
    </citation>
    <scope>NUCLEOTIDE SEQUENCE [LARGE SCALE GENOMIC DNA]</scope>
    <source>
        <strain evidence="11 12">ATCC 13496</strain>
    </source>
</reference>
<dbReference type="GO" id="GO:0005634">
    <property type="term" value="C:nucleus"/>
    <property type="evidence" value="ECO:0007669"/>
    <property type="project" value="TreeGrafter"/>
</dbReference>
<comment type="catalytic activity">
    <reaction evidence="8">
        <text>L-seryl-[protein] + ATP = O-phospho-L-seryl-[protein] + ADP + H(+)</text>
        <dbReference type="Rhea" id="RHEA:17989"/>
        <dbReference type="Rhea" id="RHEA-COMP:9863"/>
        <dbReference type="Rhea" id="RHEA-COMP:11604"/>
        <dbReference type="ChEBI" id="CHEBI:15378"/>
        <dbReference type="ChEBI" id="CHEBI:29999"/>
        <dbReference type="ChEBI" id="CHEBI:30616"/>
        <dbReference type="ChEBI" id="CHEBI:83421"/>
        <dbReference type="ChEBI" id="CHEBI:456216"/>
        <dbReference type="EC" id="2.7.11.1"/>
    </reaction>
</comment>
<dbReference type="InterPro" id="IPR051334">
    <property type="entry name" value="SRPK"/>
</dbReference>
<evidence type="ECO:0000259" key="10">
    <source>
        <dbReference type="PROSITE" id="PS50011"/>
    </source>
</evidence>
<dbReference type="PANTHER" id="PTHR47634">
    <property type="entry name" value="PROTEIN KINASE DOMAIN-CONTAINING PROTEIN-RELATED"/>
    <property type="match status" value="1"/>
</dbReference>
<dbReference type="Gene3D" id="1.10.510.10">
    <property type="entry name" value="Transferase(Phosphotransferase) domain 1"/>
    <property type="match status" value="1"/>
</dbReference>
<organism evidence="11 12">
    <name type="scientific">Aspergillus niger ATCC 13496</name>
    <dbReference type="NCBI Taxonomy" id="1353008"/>
    <lineage>
        <taxon>Eukaryota</taxon>
        <taxon>Fungi</taxon>
        <taxon>Dikarya</taxon>
        <taxon>Ascomycota</taxon>
        <taxon>Pezizomycotina</taxon>
        <taxon>Eurotiomycetes</taxon>
        <taxon>Eurotiomycetidae</taxon>
        <taxon>Eurotiales</taxon>
        <taxon>Aspergillaceae</taxon>
        <taxon>Aspergillus</taxon>
        <taxon>Aspergillus subgen. Circumdati</taxon>
    </lineage>
</organism>
<keyword evidence="2" id="KW-0723">Serine/threonine-protein kinase</keyword>
<dbReference type="EC" id="2.7.11.1" evidence="1"/>
<evidence type="ECO:0000256" key="7">
    <source>
        <dbReference type="ARBA" id="ARBA00047899"/>
    </source>
</evidence>
<dbReference type="GO" id="GO:0035556">
    <property type="term" value="P:intracellular signal transduction"/>
    <property type="evidence" value="ECO:0007669"/>
    <property type="project" value="TreeGrafter"/>
</dbReference>
<dbReference type="GO" id="GO:0050684">
    <property type="term" value="P:regulation of mRNA processing"/>
    <property type="evidence" value="ECO:0007669"/>
    <property type="project" value="TreeGrafter"/>
</dbReference>
<evidence type="ECO:0000256" key="5">
    <source>
        <dbReference type="ARBA" id="ARBA00022777"/>
    </source>
</evidence>
<keyword evidence="6 9" id="KW-0067">ATP-binding</keyword>
<feature type="binding site" evidence="9">
    <location>
        <position position="74"/>
    </location>
    <ligand>
        <name>ATP</name>
        <dbReference type="ChEBI" id="CHEBI:30616"/>
    </ligand>
</feature>
<evidence type="ECO:0000313" key="11">
    <source>
        <dbReference type="EMBL" id="RDH15695.1"/>
    </source>
</evidence>
<dbReference type="InterPro" id="IPR000719">
    <property type="entry name" value="Prot_kinase_dom"/>
</dbReference>
<comment type="catalytic activity">
    <reaction evidence="7">
        <text>L-threonyl-[protein] + ATP = O-phospho-L-threonyl-[protein] + ADP + H(+)</text>
        <dbReference type="Rhea" id="RHEA:46608"/>
        <dbReference type="Rhea" id="RHEA-COMP:11060"/>
        <dbReference type="Rhea" id="RHEA-COMP:11605"/>
        <dbReference type="ChEBI" id="CHEBI:15378"/>
        <dbReference type="ChEBI" id="CHEBI:30013"/>
        <dbReference type="ChEBI" id="CHEBI:30616"/>
        <dbReference type="ChEBI" id="CHEBI:61977"/>
        <dbReference type="ChEBI" id="CHEBI:456216"/>
        <dbReference type="EC" id="2.7.11.1"/>
    </reaction>
</comment>
<evidence type="ECO:0000256" key="6">
    <source>
        <dbReference type="ARBA" id="ARBA00022840"/>
    </source>
</evidence>
<dbReference type="PANTHER" id="PTHR47634:SF24">
    <property type="entry name" value="SRSF PROTEIN KINASE 3-LIKE ISOFORM X1"/>
    <property type="match status" value="1"/>
</dbReference>
<keyword evidence="5 11" id="KW-0418">Kinase</keyword>
<dbReference type="Pfam" id="PF00069">
    <property type="entry name" value="Pkinase"/>
    <property type="match status" value="1"/>
</dbReference>
<dbReference type="EMBL" id="KZ851946">
    <property type="protein sequence ID" value="RDH15695.1"/>
    <property type="molecule type" value="Genomic_DNA"/>
</dbReference>
<dbReference type="VEuPathDB" id="FungiDB:M747DRAFT_359908"/>
<keyword evidence="4 9" id="KW-0547">Nucleotide-binding</keyword>
<dbReference type="Gene3D" id="3.30.200.20">
    <property type="entry name" value="Phosphorylase Kinase, domain 1"/>
    <property type="match status" value="1"/>
</dbReference>
<proteinExistence type="predicted"/>
<evidence type="ECO:0000256" key="3">
    <source>
        <dbReference type="ARBA" id="ARBA00022679"/>
    </source>
</evidence>
<evidence type="ECO:0000256" key="1">
    <source>
        <dbReference type="ARBA" id="ARBA00012513"/>
    </source>
</evidence>
<dbReference type="GO" id="GO:0005524">
    <property type="term" value="F:ATP binding"/>
    <property type="evidence" value="ECO:0007669"/>
    <property type="project" value="UniProtKB-UniRule"/>
</dbReference>
<dbReference type="PROSITE" id="PS00107">
    <property type="entry name" value="PROTEIN_KINASE_ATP"/>
    <property type="match status" value="1"/>
</dbReference>